<dbReference type="KEGG" id="hat:RC74_03575"/>
<evidence type="ECO:0000256" key="2">
    <source>
        <dbReference type="ARBA" id="ARBA00023136"/>
    </source>
</evidence>
<dbReference type="InterPro" id="IPR050491">
    <property type="entry name" value="AmpC-like"/>
</dbReference>
<reference evidence="4 5" key="1">
    <citation type="submission" date="2016-02" db="EMBL/GenBank/DDBJ databases">
        <title>Complete genome sequence of Halocynthiibacter arcticus PAMC 20958t from arctic marine sediment.</title>
        <authorList>
            <person name="Lee Y.M."/>
            <person name="Baek K."/>
            <person name="Lee H.K."/>
            <person name="Shin S.C."/>
        </authorList>
    </citation>
    <scope>NUCLEOTIDE SEQUENCE [LARGE SCALE GENOMIC DNA]</scope>
    <source>
        <strain evidence="4">PAMC 20958</strain>
    </source>
</reference>
<dbReference type="SUPFAM" id="SSF56601">
    <property type="entry name" value="beta-lactamase/transpeptidase-like"/>
    <property type="match status" value="1"/>
</dbReference>
<dbReference type="InterPro" id="IPR012338">
    <property type="entry name" value="Beta-lactam/transpept-like"/>
</dbReference>
<evidence type="ECO:0000313" key="4">
    <source>
        <dbReference type="EMBL" id="AML50470.1"/>
    </source>
</evidence>
<keyword evidence="2" id="KW-0472">Membrane</keyword>
<comment type="subcellular location">
    <subcellularLocation>
        <location evidence="1">Membrane</location>
    </subcellularLocation>
</comment>
<organism evidence="4 5">
    <name type="scientific">Falsihalocynthiibacter arcticus</name>
    <dbReference type="NCBI Taxonomy" id="1579316"/>
    <lineage>
        <taxon>Bacteria</taxon>
        <taxon>Pseudomonadati</taxon>
        <taxon>Pseudomonadota</taxon>
        <taxon>Alphaproteobacteria</taxon>
        <taxon>Rhodobacterales</taxon>
        <taxon>Roseobacteraceae</taxon>
        <taxon>Falsihalocynthiibacter</taxon>
    </lineage>
</organism>
<feature type="domain" description="Beta-lactamase-related" evidence="3">
    <location>
        <begin position="45"/>
        <end position="390"/>
    </location>
</feature>
<evidence type="ECO:0000313" key="5">
    <source>
        <dbReference type="Proteomes" id="UP000070371"/>
    </source>
</evidence>
<dbReference type="PANTHER" id="PTHR46825">
    <property type="entry name" value="D-ALANYL-D-ALANINE-CARBOXYPEPTIDASE/ENDOPEPTIDASE AMPH"/>
    <property type="match status" value="1"/>
</dbReference>
<dbReference type="GO" id="GO:0016020">
    <property type="term" value="C:membrane"/>
    <property type="evidence" value="ECO:0007669"/>
    <property type="project" value="UniProtKB-SubCell"/>
</dbReference>
<dbReference type="EMBL" id="CP014327">
    <property type="protein sequence ID" value="AML50470.1"/>
    <property type="molecule type" value="Genomic_DNA"/>
</dbReference>
<protein>
    <recommendedName>
        <fullName evidence="3">Beta-lactamase-related domain-containing protein</fullName>
    </recommendedName>
</protein>
<evidence type="ECO:0000256" key="1">
    <source>
        <dbReference type="ARBA" id="ARBA00004370"/>
    </source>
</evidence>
<dbReference type="Proteomes" id="UP000070371">
    <property type="component" value="Chromosome"/>
</dbReference>
<dbReference type="Gene3D" id="3.40.710.10">
    <property type="entry name" value="DD-peptidase/beta-lactamase superfamily"/>
    <property type="match status" value="1"/>
</dbReference>
<keyword evidence="5" id="KW-1185">Reference proteome</keyword>
<dbReference type="AlphaFoldDB" id="A0A126UWP2"/>
<proteinExistence type="predicted"/>
<evidence type="ECO:0000259" key="3">
    <source>
        <dbReference type="Pfam" id="PF00144"/>
    </source>
</evidence>
<dbReference type="RefSeq" id="WP_052274922.1">
    <property type="nucleotide sequence ID" value="NZ_CP014327.1"/>
</dbReference>
<gene>
    <name evidence="4" type="ORF">RC74_03575</name>
</gene>
<dbReference type="STRING" id="1579316.RC74_03575"/>
<name>A0A126UWP2_9RHOB</name>
<dbReference type="PANTHER" id="PTHR46825:SF11">
    <property type="entry name" value="PENICILLIN-BINDING PROTEIN 4"/>
    <property type="match status" value="1"/>
</dbReference>
<dbReference type="InterPro" id="IPR001466">
    <property type="entry name" value="Beta-lactam-related"/>
</dbReference>
<sequence>MRIRTIKLMDLGFARNRLHGIVIAGFGVIALSPNAWGQTADISDYLETVRTEYNLPALAAAVVQNGNVTAAAAVGTRIYNAQIPVTIDDRFHLGSNVKSMTAVLAGMLVDDGSLTWDSSVGEVLGGDIPEMNTSLAAVTLGEILSHSSGIPSDNDEMLDLYFNENIFDYNSADLRLVALEAWKQNDVVLPDGSPFQYSNFGYMIAGSMIEKVTGRPWEQLLIERIFIPMGMETARIGPQATYGLIDAPVGHRIKADGSVMPMLWGPAADVPPVLFPAGSASMSVRDFAKWAAWNAGQSTRGPSLVTPETLADIHATRVQTPVRDNPPSGTPVTGGYGYGWSVVAFDWAGKPLLTHNGSNSMNFAQIVIDPELDLGVVVLTNFSGPAASAAVGVVMQKLYVEYVTP</sequence>
<dbReference type="Pfam" id="PF00144">
    <property type="entry name" value="Beta-lactamase"/>
    <property type="match status" value="1"/>
</dbReference>
<accession>A0A126UWP2</accession>